<dbReference type="AlphaFoldDB" id="A0A165I625"/>
<organism evidence="1 2">
    <name type="scientific">Exidia glandulosa HHB12029</name>
    <dbReference type="NCBI Taxonomy" id="1314781"/>
    <lineage>
        <taxon>Eukaryota</taxon>
        <taxon>Fungi</taxon>
        <taxon>Dikarya</taxon>
        <taxon>Basidiomycota</taxon>
        <taxon>Agaricomycotina</taxon>
        <taxon>Agaricomycetes</taxon>
        <taxon>Auriculariales</taxon>
        <taxon>Exidiaceae</taxon>
        <taxon>Exidia</taxon>
    </lineage>
</organism>
<sequence length="193" mass="21875">MSAPYCISHSRYVTPRPLRAAHCPPSLPFFLALSLPSFPPAHLECSLTSGPPFVTWRRGARGHAEREAELVVLRRQRRVSFSCSAQYYPYGLLIRSRLVLYPLSSGPSPSCLRCPLYRNEAHARYARTSWDIHTRRRASCCLTPFVSKSACGRHDGARRNCLVTSFWRQDITGGYHWQGGIIAFLVPISDPQW</sequence>
<reference evidence="1 2" key="1">
    <citation type="journal article" date="2016" name="Mol. Biol. Evol.">
        <title>Comparative Genomics of Early-Diverging Mushroom-Forming Fungi Provides Insights into the Origins of Lignocellulose Decay Capabilities.</title>
        <authorList>
            <person name="Nagy L.G."/>
            <person name="Riley R."/>
            <person name="Tritt A."/>
            <person name="Adam C."/>
            <person name="Daum C."/>
            <person name="Floudas D."/>
            <person name="Sun H."/>
            <person name="Yadav J.S."/>
            <person name="Pangilinan J."/>
            <person name="Larsson K.H."/>
            <person name="Matsuura K."/>
            <person name="Barry K."/>
            <person name="Labutti K."/>
            <person name="Kuo R."/>
            <person name="Ohm R.A."/>
            <person name="Bhattacharya S.S."/>
            <person name="Shirouzu T."/>
            <person name="Yoshinaga Y."/>
            <person name="Martin F.M."/>
            <person name="Grigoriev I.V."/>
            <person name="Hibbett D.S."/>
        </authorList>
    </citation>
    <scope>NUCLEOTIDE SEQUENCE [LARGE SCALE GENOMIC DNA]</scope>
    <source>
        <strain evidence="1 2">HHB12029</strain>
    </source>
</reference>
<name>A0A165I625_EXIGL</name>
<keyword evidence="2" id="KW-1185">Reference proteome</keyword>
<dbReference type="InParanoid" id="A0A165I625"/>
<evidence type="ECO:0000313" key="2">
    <source>
        <dbReference type="Proteomes" id="UP000077266"/>
    </source>
</evidence>
<gene>
    <name evidence="1" type="ORF">EXIGLDRAFT_57763</name>
</gene>
<dbReference type="EMBL" id="KV425998">
    <property type="protein sequence ID" value="KZV92951.1"/>
    <property type="molecule type" value="Genomic_DNA"/>
</dbReference>
<dbReference type="Proteomes" id="UP000077266">
    <property type="component" value="Unassembled WGS sequence"/>
</dbReference>
<proteinExistence type="predicted"/>
<evidence type="ECO:0000313" key="1">
    <source>
        <dbReference type="EMBL" id="KZV92951.1"/>
    </source>
</evidence>
<accession>A0A165I625</accession>
<protein>
    <submittedName>
        <fullName evidence="1">Uncharacterized protein</fullName>
    </submittedName>
</protein>